<gene>
    <name evidence="4" type="ORF">TIFTF001_040484</name>
    <name evidence="5" type="ORF">TIFTF001_040485</name>
</gene>
<name>A0AA87YUX5_FICCA</name>
<keyword evidence="6" id="KW-1185">Reference proteome</keyword>
<feature type="domain" description="Retrotransposon gag" evidence="3">
    <location>
        <begin position="183"/>
        <end position="276"/>
    </location>
</feature>
<feature type="coiled-coil region" evidence="1">
    <location>
        <begin position="90"/>
        <end position="117"/>
    </location>
</feature>
<reference evidence="5" key="1">
    <citation type="submission" date="2023-07" db="EMBL/GenBank/DDBJ databases">
        <title>draft genome sequence of fig (Ficus carica).</title>
        <authorList>
            <person name="Takahashi T."/>
            <person name="Nishimura K."/>
        </authorList>
    </citation>
    <scope>NUCLEOTIDE SEQUENCE</scope>
</reference>
<evidence type="ECO:0000256" key="2">
    <source>
        <dbReference type="SAM" id="MobiDB-lite"/>
    </source>
</evidence>
<dbReference type="Proteomes" id="UP001187192">
    <property type="component" value="Unassembled WGS sequence"/>
</dbReference>
<accession>A0AA87YUX5</accession>
<keyword evidence="1" id="KW-0175">Coiled coil</keyword>
<comment type="caution">
    <text evidence="5">The sequence shown here is derived from an EMBL/GenBank/DDBJ whole genome shotgun (WGS) entry which is preliminary data.</text>
</comment>
<feature type="compositionally biased region" description="Polar residues" evidence="2">
    <location>
        <begin position="342"/>
        <end position="353"/>
    </location>
</feature>
<organism evidence="5 6">
    <name type="scientific">Ficus carica</name>
    <name type="common">Common fig</name>
    <dbReference type="NCBI Taxonomy" id="3494"/>
    <lineage>
        <taxon>Eukaryota</taxon>
        <taxon>Viridiplantae</taxon>
        <taxon>Streptophyta</taxon>
        <taxon>Embryophyta</taxon>
        <taxon>Tracheophyta</taxon>
        <taxon>Spermatophyta</taxon>
        <taxon>Magnoliopsida</taxon>
        <taxon>eudicotyledons</taxon>
        <taxon>Gunneridae</taxon>
        <taxon>Pentapetalae</taxon>
        <taxon>rosids</taxon>
        <taxon>fabids</taxon>
        <taxon>Rosales</taxon>
        <taxon>Moraceae</taxon>
        <taxon>Ficeae</taxon>
        <taxon>Ficus</taxon>
    </lineage>
</organism>
<evidence type="ECO:0000256" key="1">
    <source>
        <dbReference type="SAM" id="Coils"/>
    </source>
</evidence>
<feature type="compositionally biased region" description="Basic and acidic residues" evidence="2">
    <location>
        <begin position="355"/>
        <end position="366"/>
    </location>
</feature>
<dbReference type="Pfam" id="PF03732">
    <property type="entry name" value="Retrotrans_gag"/>
    <property type="match status" value="1"/>
</dbReference>
<dbReference type="EMBL" id="BTGU01001466">
    <property type="protein sequence ID" value="GMN23688.1"/>
    <property type="molecule type" value="Genomic_DNA"/>
</dbReference>
<evidence type="ECO:0000313" key="6">
    <source>
        <dbReference type="Proteomes" id="UP001187192"/>
    </source>
</evidence>
<evidence type="ECO:0000259" key="3">
    <source>
        <dbReference type="Pfam" id="PF03732"/>
    </source>
</evidence>
<dbReference type="AlphaFoldDB" id="A0AA87YUX5"/>
<dbReference type="EMBL" id="BTGU01001466">
    <property type="protein sequence ID" value="GMN23680.1"/>
    <property type="molecule type" value="Genomic_DNA"/>
</dbReference>
<proteinExistence type="predicted"/>
<protein>
    <recommendedName>
        <fullName evidence="3">Retrotransposon gag domain-containing protein</fullName>
    </recommendedName>
</protein>
<dbReference type="InterPro" id="IPR005162">
    <property type="entry name" value="Retrotrans_gag_dom"/>
</dbReference>
<evidence type="ECO:0000313" key="5">
    <source>
        <dbReference type="EMBL" id="GMN23688.1"/>
    </source>
</evidence>
<evidence type="ECO:0000313" key="4">
    <source>
        <dbReference type="EMBL" id="GMN23680.1"/>
    </source>
</evidence>
<sequence length="453" mass="52211">MEPAPEPGDWVEDVDDLDDDPEEILFDNDDWDVDSDASSATTIEIIIYIRIMYISFDHRTDCTKLIMFDDRLILITMPVNLPESDLAIVVVNLQRQLLEQQRETDRLQKQIAQFNQILQDKLVTSQGNPPLTREDSLHKRFKIMKAPEFEGIATSIEADNWLTDIQVILDFMGLTEQEKVLCASFVLKKDAQHWWMTVQMRRNVTTMSWQDFMIEFRAMYFNREILTTQQNEFNSFRQGSMTVLEAVKKFEQLARLCPELVPNETEKVRKMMKMLRTDIAKQVSAGSNPPTLVSDCISQAIRAEYRINQDKEARIQILKAKKENKDATKQLQPRQNLKLHSKGQTSNSAQKIQTIRKEQEEKECYKSRSTRKLPSKENQSSPSKKIEGLSIAQERLEAPKPQTWNFAYAKEDVEAGTSSVATDLCAILRMEFLGKDNAKMDCRKRGVTSSPLG</sequence>
<feature type="region of interest" description="Disordered" evidence="2">
    <location>
        <begin position="324"/>
        <end position="386"/>
    </location>
</feature>